<dbReference type="Proteomes" id="UP001362999">
    <property type="component" value="Unassembled WGS sequence"/>
</dbReference>
<proteinExistence type="predicted"/>
<dbReference type="AlphaFoldDB" id="A0AAV9ZRN4"/>
<evidence type="ECO:0000313" key="1">
    <source>
        <dbReference type="EMBL" id="KAK6988991.1"/>
    </source>
</evidence>
<accession>A0AAV9ZRN4</accession>
<comment type="caution">
    <text evidence="1">The sequence shown here is derived from an EMBL/GenBank/DDBJ whole genome shotgun (WGS) entry which is preliminary data.</text>
</comment>
<keyword evidence="2" id="KW-1185">Reference proteome</keyword>
<reference evidence="1 2" key="1">
    <citation type="journal article" date="2024" name="J Genomics">
        <title>Draft genome sequencing and assembly of Favolaschia claudopus CIRM-BRFM 2984 isolated from oak limbs.</title>
        <authorList>
            <person name="Navarro D."/>
            <person name="Drula E."/>
            <person name="Chaduli D."/>
            <person name="Cazenave R."/>
            <person name="Ahrendt S."/>
            <person name="Wang J."/>
            <person name="Lipzen A."/>
            <person name="Daum C."/>
            <person name="Barry K."/>
            <person name="Grigoriev I.V."/>
            <person name="Favel A."/>
            <person name="Rosso M.N."/>
            <person name="Martin F."/>
        </authorList>
    </citation>
    <scope>NUCLEOTIDE SEQUENCE [LARGE SCALE GENOMIC DNA]</scope>
    <source>
        <strain evidence="1 2">CIRM-BRFM 2984</strain>
    </source>
</reference>
<dbReference type="EMBL" id="JAWWNJ010000118">
    <property type="protein sequence ID" value="KAK6988991.1"/>
    <property type="molecule type" value="Genomic_DNA"/>
</dbReference>
<gene>
    <name evidence="1" type="ORF">R3P38DRAFT_2803936</name>
</gene>
<evidence type="ECO:0000313" key="2">
    <source>
        <dbReference type="Proteomes" id="UP001362999"/>
    </source>
</evidence>
<protein>
    <submittedName>
        <fullName evidence="1">Uncharacterized protein</fullName>
    </submittedName>
</protein>
<name>A0AAV9ZRN4_9AGAR</name>
<sequence>MNVIGYFTEYKYMVSKVERRTFEFEVNRRFKVNLKDLRDKIDSPTQISEVAVGGNSKQNVPLRSARGGRRKLEANGDDETFRLRTPLRRREKKLERGVNDFSLMFVVWTVTHRVQEHVVGVARDVCLTKRSVHLNWFTTKSQTRRQDHCQLTKMPVPAQALFVRTQNGLPAAFLSGLEQAWARFSHQNPGNLPKNPIFRLRTAVFRSNRVFHAKSGQTTLKCGSNCMKFGFTGARNPQLGRSCQDLTQAFAHFWLVLSGFDTGKTPKFSKICQDWEQAFGLIISGPPPTRTRNLGDIAGNES</sequence>
<organism evidence="1 2">
    <name type="scientific">Favolaschia claudopus</name>
    <dbReference type="NCBI Taxonomy" id="2862362"/>
    <lineage>
        <taxon>Eukaryota</taxon>
        <taxon>Fungi</taxon>
        <taxon>Dikarya</taxon>
        <taxon>Basidiomycota</taxon>
        <taxon>Agaricomycotina</taxon>
        <taxon>Agaricomycetes</taxon>
        <taxon>Agaricomycetidae</taxon>
        <taxon>Agaricales</taxon>
        <taxon>Marasmiineae</taxon>
        <taxon>Mycenaceae</taxon>
        <taxon>Favolaschia</taxon>
    </lineage>
</organism>